<sequence length="88" mass="9877">MLTYTSACFSHSFPSACLALRCYEFNNASASQCQEETNSHLWKTLDLQHELVDKIFSGKDMSLFQSLVVDTLSGSSNEQACPPRSWHV</sequence>
<evidence type="ECO:0000313" key="1">
    <source>
        <dbReference type="EMBL" id="KAJ8642640.1"/>
    </source>
</evidence>
<name>A0ACC2MAF0_PERAE</name>
<evidence type="ECO:0000313" key="2">
    <source>
        <dbReference type="Proteomes" id="UP001234297"/>
    </source>
</evidence>
<accession>A0ACC2MAF0</accession>
<dbReference type="Proteomes" id="UP001234297">
    <property type="component" value="Chromosome 2"/>
</dbReference>
<proteinExistence type="predicted"/>
<organism evidence="1 2">
    <name type="scientific">Persea americana</name>
    <name type="common">Avocado</name>
    <dbReference type="NCBI Taxonomy" id="3435"/>
    <lineage>
        <taxon>Eukaryota</taxon>
        <taxon>Viridiplantae</taxon>
        <taxon>Streptophyta</taxon>
        <taxon>Embryophyta</taxon>
        <taxon>Tracheophyta</taxon>
        <taxon>Spermatophyta</taxon>
        <taxon>Magnoliopsida</taxon>
        <taxon>Magnoliidae</taxon>
        <taxon>Laurales</taxon>
        <taxon>Lauraceae</taxon>
        <taxon>Persea</taxon>
    </lineage>
</organism>
<comment type="caution">
    <text evidence="1">The sequence shown here is derived from an EMBL/GenBank/DDBJ whole genome shotgun (WGS) entry which is preliminary data.</text>
</comment>
<reference evidence="1 2" key="1">
    <citation type="journal article" date="2022" name="Hortic Res">
        <title>A haplotype resolved chromosomal level avocado genome allows analysis of novel avocado genes.</title>
        <authorList>
            <person name="Nath O."/>
            <person name="Fletcher S.J."/>
            <person name="Hayward A."/>
            <person name="Shaw L.M."/>
            <person name="Masouleh A.K."/>
            <person name="Furtado A."/>
            <person name="Henry R.J."/>
            <person name="Mitter N."/>
        </authorList>
    </citation>
    <scope>NUCLEOTIDE SEQUENCE [LARGE SCALE GENOMIC DNA]</scope>
    <source>
        <strain evidence="2">cv. Hass</strain>
    </source>
</reference>
<dbReference type="EMBL" id="CM056810">
    <property type="protein sequence ID" value="KAJ8642640.1"/>
    <property type="molecule type" value="Genomic_DNA"/>
</dbReference>
<gene>
    <name evidence="1" type="ORF">MRB53_004388</name>
</gene>
<protein>
    <submittedName>
        <fullName evidence="1">Uncharacterized protein</fullName>
    </submittedName>
</protein>
<keyword evidence="2" id="KW-1185">Reference proteome</keyword>